<organism evidence="8 9">
    <name type="scientific">Corynebacterium rouxii</name>
    <dbReference type="NCBI Taxonomy" id="2719119"/>
    <lineage>
        <taxon>Bacteria</taxon>
        <taxon>Bacillati</taxon>
        <taxon>Actinomycetota</taxon>
        <taxon>Actinomycetes</taxon>
        <taxon>Mycobacteriales</taxon>
        <taxon>Corynebacteriaceae</taxon>
        <taxon>Corynebacterium</taxon>
    </lineage>
</organism>
<evidence type="ECO:0000256" key="1">
    <source>
        <dbReference type="ARBA" id="ARBA00007905"/>
    </source>
</evidence>
<evidence type="ECO:0000256" key="6">
    <source>
        <dbReference type="PIRSR" id="PIRSR000097-3"/>
    </source>
</evidence>
<dbReference type="FunFam" id="3.20.20.100:FF:000002">
    <property type="entry name" value="2,5-diketo-D-gluconic acid reductase A"/>
    <property type="match status" value="1"/>
</dbReference>
<evidence type="ECO:0000256" key="3">
    <source>
        <dbReference type="ARBA" id="ARBA00023002"/>
    </source>
</evidence>
<dbReference type="EMBL" id="LR738855">
    <property type="protein sequence ID" value="VZH84776.1"/>
    <property type="molecule type" value="Genomic_DNA"/>
</dbReference>
<dbReference type="PANTHER" id="PTHR43827">
    <property type="entry name" value="2,5-DIKETO-D-GLUCONIC ACID REDUCTASE"/>
    <property type="match status" value="1"/>
</dbReference>
<dbReference type="PRINTS" id="PR00069">
    <property type="entry name" value="ALDKETRDTASE"/>
</dbReference>
<dbReference type="InterPro" id="IPR036812">
    <property type="entry name" value="NAD(P)_OxRdtase_dom_sf"/>
</dbReference>
<dbReference type="RefSeq" id="WP_155872037.1">
    <property type="nucleotide sequence ID" value="NZ_CP168248.1"/>
</dbReference>
<evidence type="ECO:0000313" key="9">
    <source>
        <dbReference type="Proteomes" id="UP000423525"/>
    </source>
</evidence>
<dbReference type="PANTHER" id="PTHR43827:SF3">
    <property type="entry name" value="NADP-DEPENDENT OXIDOREDUCTASE DOMAIN-CONTAINING PROTEIN"/>
    <property type="match status" value="1"/>
</dbReference>
<gene>
    <name evidence="8" type="ORF">FRC0190_00776</name>
</gene>
<dbReference type="PROSITE" id="PS00798">
    <property type="entry name" value="ALDOKETO_REDUCTASE_1"/>
    <property type="match status" value="1"/>
</dbReference>
<dbReference type="GO" id="GO:0016616">
    <property type="term" value="F:oxidoreductase activity, acting on the CH-OH group of donors, NAD or NADP as acceptor"/>
    <property type="evidence" value="ECO:0007669"/>
    <property type="project" value="UniProtKB-ARBA"/>
</dbReference>
<evidence type="ECO:0000259" key="7">
    <source>
        <dbReference type="Pfam" id="PF00248"/>
    </source>
</evidence>
<sequence>MVIMKQHENVIPTITLNDGTEMPAIGFGTYKLHDNEAYEAVRSAIEVGYRHIDTASLYKNEEEVGRAVADAIAAGDVTREELFITTKVWNDMHGDQLTQRSFQESLQRLGLDYIDCCMVHWPWPQKGLYVESFAALAKIQGLGQLQSVAVANFYPEVLREIVAETGIAPVLNQVELHPGFSQAEQRTVDRELEVVTEAWSPLGRGDSLNAEAIASIAQRYEKTPAQVALRWIHQLGCSVVPKSANPQRQRENLDIFNFELNAEDMNSITLLDEQGGRLFVDPHNFPGEVE</sequence>
<keyword evidence="3" id="KW-0560">Oxidoreductase</keyword>
<evidence type="ECO:0000256" key="4">
    <source>
        <dbReference type="PIRSR" id="PIRSR000097-1"/>
    </source>
</evidence>
<name>A0A6I8MH47_9CORY</name>
<feature type="site" description="Lowers pKa of active site Tyr" evidence="6">
    <location>
        <position position="87"/>
    </location>
</feature>
<dbReference type="InterPro" id="IPR023210">
    <property type="entry name" value="NADP_OxRdtase_dom"/>
</dbReference>
<evidence type="ECO:0000256" key="5">
    <source>
        <dbReference type="PIRSR" id="PIRSR000097-2"/>
    </source>
</evidence>
<protein>
    <submittedName>
        <fullName evidence="8">Aldo/keto reductase</fullName>
    </submittedName>
</protein>
<dbReference type="InterPro" id="IPR018170">
    <property type="entry name" value="Aldo/ket_reductase_CS"/>
</dbReference>
<dbReference type="PROSITE" id="PS00063">
    <property type="entry name" value="ALDOKETO_REDUCTASE_3"/>
    <property type="match status" value="1"/>
</dbReference>
<dbReference type="Pfam" id="PF00248">
    <property type="entry name" value="Aldo_ket_red"/>
    <property type="match status" value="1"/>
</dbReference>
<evidence type="ECO:0000313" key="8">
    <source>
        <dbReference type="EMBL" id="VZH84776.1"/>
    </source>
</evidence>
<dbReference type="Gene3D" id="3.20.20.100">
    <property type="entry name" value="NADP-dependent oxidoreductase domain"/>
    <property type="match status" value="1"/>
</dbReference>
<accession>A0A6I8MH47</accession>
<dbReference type="AlphaFoldDB" id="A0A6I8MH47"/>
<feature type="domain" description="NADP-dependent oxidoreductase" evidence="7">
    <location>
        <begin position="25"/>
        <end position="270"/>
    </location>
</feature>
<dbReference type="PIRSF" id="PIRSF000097">
    <property type="entry name" value="AKR"/>
    <property type="match status" value="1"/>
</dbReference>
<dbReference type="Proteomes" id="UP000423525">
    <property type="component" value="Chromosome"/>
</dbReference>
<reference evidence="8 9" key="1">
    <citation type="submission" date="2019-11" db="EMBL/GenBank/DDBJ databases">
        <authorList>
            <person name="Brisse S."/>
        </authorList>
    </citation>
    <scope>NUCLEOTIDE SEQUENCE [LARGE SCALE GENOMIC DNA]</scope>
    <source>
        <strain evidence="8">FRC0190</strain>
    </source>
</reference>
<feature type="binding site" evidence="5">
    <location>
        <position position="120"/>
    </location>
    <ligand>
        <name>substrate</name>
    </ligand>
</feature>
<feature type="active site" description="Proton donor" evidence="4">
    <location>
        <position position="58"/>
    </location>
</feature>
<keyword evidence="2" id="KW-0521">NADP</keyword>
<dbReference type="SUPFAM" id="SSF51430">
    <property type="entry name" value="NAD(P)-linked oxidoreductase"/>
    <property type="match status" value="1"/>
</dbReference>
<proteinExistence type="inferred from homology"/>
<evidence type="ECO:0000256" key="2">
    <source>
        <dbReference type="ARBA" id="ARBA00022857"/>
    </source>
</evidence>
<dbReference type="KEGG" id="crf:FRC0190_00776"/>
<dbReference type="InterPro" id="IPR020471">
    <property type="entry name" value="AKR"/>
</dbReference>
<comment type="similarity">
    <text evidence="1">Belongs to the aldo/keto reductase family.</text>
</comment>